<evidence type="ECO:0000256" key="10">
    <source>
        <dbReference type="ARBA" id="ARBA00023211"/>
    </source>
</evidence>
<dbReference type="AlphaFoldDB" id="A0A261Y2A6"/>
<dbReference type="PROSITE" id="PS50005">
    <property type="entry name" value="TPR"/>
    <property type="match status" value="2"/>
</dbReference>
<feature type="active site" description="Proton donor/acceptor" evidence="15">
    <location>
        <position position="294"/>
    </location>
</feature>
<evidence type="ECO:0000256" key="11">
    <source>
        <dbReference type="ARBA" id="ARBA00023242"/>
    </source>
</evidence>
<evidence type="ECO:0000313" key="18">
    <source>
        <dbReference type="EMBL" id="OZJ04722.1"/>
    </source>
</evidence>
<sequence>MASNGATVHVSEEDRARADQIKDAANKLYAAKSYQEAIDKYAEAIQVNPQVPSYYTNRSICYIKTEAFGYAIADAEKAIEIDPNFVKGYYRRAIANMALCKFKESLRDFRIVVKYAPSDKDAKAKMLECEKIVRRIAFEQAIEHNDTTPSIVESINLDLMTIEDNYDGPRIKDNHIDEAFLKDMLQRFEDQKKIHKKYAFMIILAVREMMLEAPSLIDITIPSDARITVCGDVHGQFYDLMHIFKLNGLPSPTNMYLFNGDFVDRGSFSLEVVLTLFAFKWLYPNYFFLARGNHETDNMNKVYGFEGEVKAKYSEMMFKLFSETFNALPLAHVIQEKILVVHGGLFSKDDVTLDDIRQIDRIKLRQPGSDGLMCELLWSDPQPEPGRGPSKRGVGVQFGPDVTKAFLERNNLDMLIRSHEVKENGYVIEHDGKCVTVFSAPNYCDTVGNMGALINITPDLHMDYKTFEAVPHPNVRPMQYASQFGGMLGI</sequence>
<dbReference type="GO" id="GO:0005634">
    <property type="term" value="C:nucleus"/>
    <property type="evidence" value="ECO:0007669"/>
    <property type="project" value="UniProtKB-SubCell"/>
</dbReference>
<feature type="domain" description="Serine/threonine specific protein phosphatases" evidence="17">
    <location>
        <begin position="194"/>
        <end position="471"/>
    </location>
</feature>
<dbReference type="PIRSF" id="PIRSF033096">
    <property type="entry name" value="PPPtase_5"/>
    <property type="match status" value="1"/>
</dbReference>
<dbReference type="EC" id="3.1.3.16" evidence="5"/>
<dbReference type="GO" id="GO:0046872">
    <property type="term" value="F:metal ion binding"/>
    <property type="evidence" value="ECO:0007669"/>
    <property type="project" value="UniProtKB-KW"/>
</dbReference>
<evidence type="ECO:0000256" key="13">
    <source>
        <dbReference type="ARBA" id="ARBA00059747"/>
    </source>
</evidence>
<dbReference type="Pfam" id="PF00149">
    <property type="entry name" value="Metallophos"/>
    <property type="match status" value="1"/>
</dbReference>
<dbReference type="InterPro" id="IPR006186">
    <property type="entry name" value="Ser/Thr-sp_prot-phosphatase"/>
</dbReference>
<evidence type="ECO:0000313" key="19">
    <source>
        <dbReference type="Proteomes" id="UP000242875"/>
    </source>
</evidence>
<dbReference type="InterPro" id="IPR041753">
    <property type="entry name" value="PP5_C"/>
</dbReference>
<evidence type="ECO:0000256" key="3">
    <source>
        <dbReference type="ARBA" id="ARBA00004123"/>
    </source>
</evidence>
<proteinExistence type="inferred from homology"/>
<evidence type="ECO:0000256" key="15">
    <source>
        <dbReference type="PIRSR" id="PIRSR033096-1"/>
    </source>
</evidence>
<feature type="repeat" description="TPR" evidence="16">
    <location>
        <begin position="18"/>
        <end position="51"/>
    </location>
</feature>
<evidence type="ECO:0000256" key="6">
    <source>
        <dbReference type="ARBA" id="ARBA00022723"/>
    </source>
</evidence>
<dbReference type="InterPro" id="IPR051134">
    <property type="entry name" value="PPP_phosphatase"/>
</dbReference>
<evidence type="ECO:0000259" key="17">
    <source>
        <dbReference type="SMART" id="SM00156"/>
    </source>
</evidence>
<dbReference type="SMART" id="SM00156">
    <property type="entry name" value="PP2Ac"/>
    <property type="match status" value="1"/>
</dbReference>
<evidence type="ECO:0000256" key="16">
    <source>
        <dbReference type="PROSITE-ProRule" id="PRU00339"/>
    </source>
</evidence>
<dbReference type="SUPFAM" id="SSF48452">
    <property type="entry name" value="TPR-like"/>
    <property type="match status" value="1"/>
</dbReference>
<dbReference type="CDD" id="cd07417">
    <property type="entry name" value="MPP_PP5_C"/>
    <property type="match status" value="1"/>
</dbReference>
<dbReference type="PRINTS" id="PR00114">
    <property type="entry name" value="STPHPHTASE"/>
</dbReference>
<dbReference type="PANTHER" id="PTHR45668:SF5">
    <property type="entry name" value="SERINE_THREONINE-PROTEIN PHOSPHATASE 5"/>
    <property type="match status" value="1"/>
</dbReference>
<dbReference type="Gene3D" id="3.60.21.10">
    <property type="match status" value="1"/>
</dbReference>
<organism evidence="18 19">
    <name type="scientific">Bifiguratus adelaidae</name>
    <dbReference type="NCBI Taxonomy" id="1938954"/>
    <lineage>
        <taxon>Eukaryota</taxon>
        <taxon>Fungi</taxon>
        <taxon>Fungi incertae sedis</taxon>
        <taxon>Mucoromycota</taxon>
        <taxon>Mucoromycotina</taxon>
        <taxon>Endogonomycetes</taxon>
        <taxon>Endogonales</taxon>
        <taxon>Endogonales incertae sedis</taxon>
        <taxon>Bifiguratus</taxon>
    </lineage>
</organism>
<dbReference type="PANTHER" id="PTHR45668">
    <property type="entry name" value="SERINE/THREONINE-PROTEIN PHOSPHATASE 5-RELATED"/>
    <property type="match status" value="1"/>
</dbReference>
<evidence type="ECO:0000256" key="14">
    <source>
        <dbReference type="ARBA" id="ARBA00073946"/>
    </source>
</evidence>
<dbReference type="SUPFAM" id="SSF56300">
    <property type="entry name" value="Metallo-dependent phosphatases"/>
    <property type="match status" value="1"/>
</dbReference>
<accession>A0A261Y2A6</accession>
<dbReference type="OrthoDB" id="445564at2759"/>
<comment type="similarity">
    <text evidence="4">Belongs to the PPP phosphatase family. PP-5 (PP-T) subfamily.</text>
</comment>
<dbReference type="Pfam" id="PF08321">
    <property type="entry name" value="PPP5"/>
    <property type="match status" value="1"/>
</dbReference>
<comment type="catalytic activity">
    <reaction evidence="12">
        <text>O-phospho-L-seryl-[protein] + H2O = L-seryl-[protein] + phosphate</text>
        <dbReference type="Rhea" id="RHEA:20629"/>
        <dbReference type="Rhea" id="RHEA-COMP:9863"/>
        <dbReference type="Rhea" id="RHEA-COMP:11604"/>
        <dbReference type="ChEBI" id="CHEBI:15377"/>
        <dbReference type="ChEBI" id="CHEBI:29999"/>
        <dbReference type="ChEBI" id="CHEBI:43474"/>
        <dbReference type="ChEBI" id="CHEBI:83421"/>
        <dbReference type="EC" id="3.1.3.16"/>
    </reaction>
    <physiologicalReaction direction="left-to-right" evidence="12">
        <dbReference type="Rhea" id="RHEA:20630"/>
    </physiologicalReaction>
</comment>
<name>A0A261Y2A6_9FUNG</name>
<comment type="function">
    <text evidence="13">Protein phosphatase that specifically binds to and dephosphorylates the molecular chaperone Hsp90. Dephosphorylation positively regulates the Hsp90 chaperone machinery.</text>
</comment>
<dbReference type="SMART" id="SM00028">
    <property type="entry name" value="TPR"/>
    <property type="match status" value="3"/>
</dbReference>
<evidence type="ECO:0000256" key="5">
    <source>
        <dbReference type="ARBA" id="ARBA00013081"/>
    </source>
</evidence>
<reference evidence="18 19" key="1">
    <citation type="journal article" date="2017" name="Mycologia">
        <title>Bifiguratus adelaidae, gen. et sp. nov., a new member of Mucoromycotina in endophytic and soil-dwelling habitats.</title>
        <authorList>
            <person name="Torres-Cruz T.J."/>
            <person name="Billingsley Tobias T.L."/>
            <person name="Almatruk M."/>
            <person name="Hesse C."/>
            <person name="Kuske C.R."/>
            <person name="Desiro A."/>
            <person name="Benucci G.M."/>
            <person name="Bonito G."/>
            <person name="Stajich J.E."/>
            <person name="Dunlap C."/>
            <person name="Arnold A.E."/>
            <person name="Porras-Alfaro A."/>
        </authorList>
    </citation>
    <scope>NUCLEOTIDE SEQUENCE [LARGE SCALE GENOMIC DNA]</scope>
    <source>
        <strain evidence="18 19">AZ0501</strain>
    </source>
</reference>
<comment type="cofactor">
    <cofactor evidence="1">
        <name>Mn(2+)</name>
        <dbReference type="ChEBI" id="CHEBI:29035"/>
    </cofactor>
</comment>
<evidence type="ECO:0000256" key="2">
    <source>
        <dbReference type="ARBA" id="ARBA00001946"/>
    </source>
</evidence>
<dbReference type="FunFam" id="3.60.21.10:FF:000039">
    <property type="entry name" value="Serine/threonine-protein phosphatase"/>
    <property type="match status" value="1"/>
</dbReference>
<evidence type="ECO:0000256" key="1">
    <source>
        <dbReference type="ARBA" id="ARBA00001936"/>
    </source>
</evidence>
<keyword evidence="7" id="KW-0677">Repeat</keyword>
<dbReference type="EMBL" id="MVBO01000031">
    <property type="protein sequence ID" value="OZJ04722.1"/>
    <property type="molecule type" value="Genomic_DNA"/>
</dbReference>
<dbReference type="Gene3D" id="1.25.40.10">
    <property type="entry name" value="Tetratricopeptide repeat domain"/>
    <property type="match status" value="1"/>
</dbReference>
<keyword evidence="8" id="KW-0378">Hydrolase</keyword>
<comment type="subcellular location">
    <subcellularLocation>
        <location evidence="3">Nucleus</location>
    </subcellularLocation>
</comment>
<feature type="repeat" description="TPR" evidence="16">
    <location>
        <begin position="52"/>
        <end position="85"/>
    </location>
</feature>
<evidence type="ECO:0000256" key="4">
    <source>
        <dbReference type="ARBA" id="ARBA00008786"/>
    </source>
</evidence>
<evidence type="ECO:0000256" key="7">
    <source>
        <dbReference type="ARBA" id="ARBA00022737"/>
    </source>
</evidence>
<dbReference type="InterPro" id="IPR019734">
    <property type="entry name" value="TPR_rpt"/>
</dbReference>
<keyword evidence="11" id="KW-0539">Nucleus</keyword>
<dbReference type="InterPro" id="IPR029052">
    <property type="entry name" value="Metallo-depent_PP-like"/>
</dbReference>
<dbReference type="InterPro" id="IPR011990">
    <property type="entry name" value="TPR-like_helical_dom_sf"/>
</dbReference>
<evidence type="ECO:0000256" key="9">
    <source>
        <dbReference type="ARBA" id="ARBA00022803"/>
    </source>
</evidence>
<dbReference type="GO" id="GO:0004722">
    <property type="term" value="F:protein serine/threonine phosphatase activity"/>
    <property type="evidence" value="ECO:0007669"/>
    <property type="project" value="UniProtKB-EC"/>
</dbReference>
<dbReference type="Proteomes" id="UP000242875">
    <property type="component" value="Unassembled WGS sequence"/>
</dbReference>
<dbReference type="InterPro" id="IPR013235">
    <property type="entry name" value="PPP_dom"/>
</dbReference>
<comment type="cofactor">
    <cofactor evidence="2">
        <name>Mg(2+)</name>
        <dbReference type="ChEBI" id="CHEBI:18420"/>
    </cofactor>
</comment>
<comment type="caution">
    <text evidence="18">The sequence shown here is derived from an EMBL/GenBank/DDBJ whole genome shotgun (WGS) entry which is preliminary data.</text>
</comment>
<protein>
    <recommendedName>
        <fullName evidence="14">Serine/threonine-protein phosphatase T</fullName>
        <ecNumber evidence="5">3.1.3.16</ecNumber>
    </recommendedName>
</protein>
<keyword evidence="19" id="KW-1185">Reference proteome</keyword>
<gene>
    <name evidence="18" type="ORF">BZG36_01783</name>
</gene>
<keyword evidence="10" id="KW-0464">Manganese</keyword>
<evidence type="ECO:0000256" key="12">
    <source>
        <dbReference type="ARBA" id="ARBA00047986"/>
    </source>
</evidence>
<evidence type="ECO:0000256" key="8">
    <source>
        <dbReference type="ARBA" id="ARBA00022801"/>
    </source>
</evidence>
<keyword evidence="9 16" id="KW-0802">TPR repeat</keyword>
<keyword evidence="6" id="KW-0479">Metal-binding</keyword>
<dbReference type="InterPro" id="IPR004843">
    <property type="entry name" value="Calcineurin-like_PHP"/>
</dbReference>